<evidence type="ECO:0000313" key="1">
    <source>
        <dbReference type="EMBL" id="KAJ8964473.1"/>
    </source>
</evidence>
<reference evidence="1" key="1">
    <citation type="journal article" date="2023" name="Insect Mol. Biol.">
        <title>Genome sequencing provides insights into the evolution of gene families encoding plant cell wall-degrading enzymes in longhorned beetles.</title>
        <authorList>
            <person name="Shin N.R."/>
            <person name="Okamura Y."/>
            <person name="Kirsch R."/>
            <person name="Pauchet Y."/>
        </authorList>
    </citation>
    <scope>NUCLEOTIDE SEQUENCE</scope>
    <source>
        <strain evidence="1">MMC_N1</strain>
    </source>
</reference>
<dbReference type="EMBL" id="JAPWTJ010002772">
    <property type="protein sequence ID" value="KAJ8964473.1"/>
    <property type="molecule type" value="Genomic_DNA"/>
</dbReference>
<comment type="caution">
    <text evidence="1">The sequence shown here is derived from an EMBL/GenBank/DDBJ whole genome shotgun (WGS) entry which is preliminary data.</text>
</comment>
<organism evidence="1 2">
    <name type="scientific">Molorchus minor</name>
    <dbReference type="NCBI Taxonomy" id="1323400"/>
    <lineage>
        <taxon>Eukaryota</taxon>
        <taxon>Metazoa</taxon>
        <taxon>Ecdysozoa</taxon>
        <taxon>Arthropoda</taxon>
        <taxon>Hexapoda</taxon>
        <taxon>Insecta</taxon>
        <taxon>Pterygota</taxon>
        <taxon>Neoptera</taxon>
        <taxon>Endopterygota</taxon>
        <taxon>Coleoptera</taxon>
        <taxon>Polyphaga</taxon>
        <taxon>Cucujiformia</taxon>
        <taxon>Chrysomeloidea</taxon>
        <taxon>Cerambycidae</taxon>
        <taxon>Lamiinae</taxon>
        <taxon>Monochamini</taxon>
        <taxon>Molorchus</taxon>
    </lineage>
</organism>
<proteinExistence type="predicted"/>
<keyword evidence="2" id="KW-1185">Reference proteome</keyword>
<dbReference type="Proteomes" id="UP001162164">
    <property type="component" value="Unassembled WGS sequence"/>
</dbReference>
<protein>
    <submittedName>
        <fullName evidence="1">Uncharacterized protein</fullName>
    </submittedName>
</protein>
<sequence>MAPYVPLNNHPGGTDRVQSNAIIPVNLACGCIRCVLPSVVCTSQVQAADFACIVKTPTLFTS</sequence>
<evidence type="ECO:0000313" key="2">
    <source>
        <dbReference type="Proteomes" id="UP001162164"/>
    </source>
</evidence>
<gene>
    <name evidence="1" type="ORF">NQ317_016596</name>
</gene>
<name>A0ABQ9ISZ5_9CUCU</name>
<accession>A0ABQ9ISZ5</accession>